<feature type="compositionally biased region" description="Polar residues" evidence="1">
    <location>
        <begin position="130"/>
        <end position="143"/>
    </location>
</feature>
<dbReference type="Proteomes" id="UP000886523">
    <property type="component" value="Unassembled WGS sequence"/>
</dbReference>
<proteinExistence type="predicted"/>
<evidence type="ECO:0000313" key="4">
    <source>
        <dbReference type="Proteomes" id="UP000886523"/>
    </source>
</evidence>
<dbReference type="EMBL" id="MU129128">
    <property type="protein sequence ID" value="KAF9506011.1"/>
    <property type="molecule type" value="Genomic_DNA"/>
</dbReference>
<name>A0A9P6AJI4_9AGAM</name>
<feature type="compositionally biased region" description="Acidic residues" evidence="1">
    <location>
        <begin position="289"/>
        <end position="298"/>
    </location>
</feature>
<evidence type="ECO:0000256" key="2">
    <source>
        <dbReference type="SAM" id="SignalP"/>
    </source>
</evidence>
<comment type="caution">
    <text evidence="3">The sequence shown here is derived from an EMBL/GenBank/DDBJ whole genome shotgun (WGS) entry which is preliminary data.</text>
</comment>
<feature type="region of interest" description="Disordered" evidence="1">
    <location>
        <begin position="58"/>
        <end position="171"/>
    </location>
</feature>
<keyword evidence="4" id="KW-1185">Reference proteome</keyword>
<keyword evidence="2" id="KW-0732">Signal</keyword>
<feature type="compositionally biased region" description="Polar residues" evidence="1">
    <location>
        <begin position="62"/>
        <end position="78"/>
    </location>
</feature>
<organism evidence="3 4">
    <name type="scientific">Hydnum rufescens UP504</name>
    <dbReference type="NCBI Taxonomy" id="1448309"/>
    <lineage>
        <taxon>Eukaryota</taxon>
        <taxon>Fungi</taxon>
        <taxon>Dikarya</taxon>
        <taxon>Basidiomycota</taxon>
        <taxon>Agaricomycotina</taxon>
        <taxon>Agaricomycetes</taxon>
        <taxon>Cantharellales</taxon>
        <taxon>Hydnaceae</taxon>
        <taxon>Hydnum</taxon>
    </lineage>
</organism>
<feature type="compositionally biased region" description="Pro residues" evidence="1">
    <location>
        <begin position="224"/>
        <end position="240"/>
    </location>
</feature>
<protein>
    <submittedName>
        <fullName evidence="3">Uncharacterized protein</fullName>
    </submittedName>
</protein>
<dbReference type="AlphaFoldDB" id="A0A9P6AJI4"/>
<feature type="region of interest" description="Disordered" evidence="1">
    <location>
        <begin position="200"/>
        <end position="360"/>
    </location>
</feature>
<sequence length="360" mass="38604">MDWVLLLTLLLFLAVSKPQPFFTALQLLTQDLQTAVLSRLSLMPAFLMAKKPHHTKPVVHASDSTVRPTCDSTATCRSNRSKLKEEALPTEPNKESNNLVSVHKDKSQGQATLQKKAPKEGTGGGDSEGIASSTVLKSPQTLAPKSRVKTYQKCSAQPQDIGKGPEKAAPPLLAPQKLQTRRMAHSDPARFDSIVLESPTWPSKSNASGGCPFPDVNPTMPMLTPTPTPTPTPAPAPCSSPSPSCNPHFQPIPNMPHTPKQDSLAAEVAEGLEGPGDEVDGFSRFPADQFEEPLDSEEEQRRLLGLPTASETKEFGPNAGHTTYSKNPGEALEDAEAPSSSDCVVPSFDDSSRGGIYVWP</sequence>
<accession>A0A9P6AJI4</accession>
<gene>
    <name evidence="3" type="ORF">BS47DRAFT_1367662</name>
</gene>
<feature type="signal peptide" evidence="2">
    <location>
        <begin position="1"/>
        <end position="18"/>
    </location>
</feature>
<feature type="chain" id="PRO_5040348426" evidence="2">
    <location>
        <begin position="19"/>
        <end position="360"/>
    </location>
</feature>
<reference evidence="3" key="1">
    <citation type="journal article" date="2020" name="Nat. Commun.">
        <title>Large-scale genome sequencing of mycorrhizal fungi provides insights into the early evolution of symbiotic traits.</title>
        <authorList>
            <person name="Miyauchi S."/>
            <person name="Kiss E."/>
            <person name="Kuo A."/>
            <person name="Drula E."/>
            <person name="Kohler A."/>
            <person name="Sanchez-Garcia M."/>
            <person name="Morin E."/>
            <person name="Andreopoulos B."/>
            <person name="Barry K.W."/>
            <person name="Bonito G."/>
            <person name="Buee M."/>
            <person name="Carver A."/>
            <person name="Chen C."/>
            <person name="Cichocki N."/>
            <person name="Clum A."/>
            <person name="Culley D."/>
            <person name="Crous P.W."/>
            <person name="Fauchery L."/>
            <person name="Girlanda M."/>
            <person name="Hayes R.D."/>
            <person name="Keri Z."/>
            <person name="LaButti K."/>
            <person name="Lipzen A."/>
            <person name="Lombard V."/>
            <person name="Magnuson J."/>
            <person name="Maillard F."/>
            <person name="Murat C."/>
            <person name="Nolan M."/>
            <person name="Ohm R.A."/>
            <person name="Pangilinan J."/>
            <person name="Pereira M.F."/>
            <person name="Perotto S."/>
            <person name="Peter M."/>
            <person name="Pfister S."/>
            <person name="Riley R."/>
            <person name="Sitrit Y."/>
            <person name="Stielow J.B."/>
            <person name="Szollosi G."/>
            <person name="Zifcakova L."/>
            <person name="Stursova M."/>
            <person name="Spatafora J.W."/>
            <person name="Tedersoo L."/>
            <person name="Vaario L.M."/>
            <person name="Yamada A."/>
            <person name="Yan M."/>
            <person name="Wang P."/>
            <person name="Xu J."/>
            <person name="Bruns T."/>
            <person name="Baldrian P."/>
            <person name="Vilgalys R."/>
            <person name="Dunand C."/>
            <person name="Henrissat B."/>
            <person name="Grigoriev I.V."/>
            <person name="Hibbett D."/>
            <person name="Nagy L.G."/>
            <person name="Martin F.M."/>
        </authorList>
    </citation>
    <scope>NUCLEOTIDE SEQUENCE</scope>
    <source>
        <strain evidence="3">UP504</strain>
    </source>
</reference>
<evidence type="ECO:0000313" key="3">
    <source>
        <dbReference type="EMBL" id="KAF9506011.1"/>
    </source>
</evidence>
<evidence type="ECO:0000256" key="1">
    <source>
        <dbReference type="SAM" id="MobiDB-lite"/>
    </source>
</evidence>